<sequence length="193" mass="19883">MRALVLGCSLKSSGSESSSELLGREVLAALADHDVEGEVLRVADLGVKFGVSADEGEGDGWPGVREKLLNAQILILATPIWMGQPSSVAKMVLERLDAEISGTSMYGKVAAVAVVGNEDGAHHVVAEVLQGLNDVGFTIPAGASTYWVGEAMGKLDYKDAGPKPDTTGAATKSLAANVAHVARLLADSPFPAS</sequence>
<evidence type="ECO:0000259" key="1">
    <source>
        <dbReference type="Pfam" id="PF03358"/>
    </source>
</evidence>
<dbReference type="InterPro" id="IPR005025">
    <property type="entry name" value="FMN_Rdtase-like_dom"/>
</dbReference>
<dbReference type="GO" id="GO:0016491">
    <property type="term" value="F:oxidoreductase activity"/>
    <property type="evidence" value="ECO:0007669"/>
    <property type="project" value="InterPro"/>
</dbReference>
<gene>
    <name evidence="2" type="ORF">SAMN05421748_15338</name>
</gene>
<dbReference type="Pfam" id="PF03358">
    <property type="entry name" value="FMN_red"/>
    <property type="match status" value="1"/>
</dbReference>
<feature type="domain" description="NADPH-dependent FMN reductase-like" evidence="1">
    <location>
        <begin position="1"/>
        <end position="148"/>
    </location>
</feature>
<evidence type="ECO:0000313" key="3">
    <source>
        <dbReference type="Proteomes" id="UP000219612"/>
    </source>
</evidence>
<keyword evidence="3" id="KW-1185">Reference proteome</keyword>
<dbReference type="Gene3D" id="3.40.50.360">
    <property type="match status" value="1"/>
</dbReference>
<dbReference type="InterPro" id="IPR029039">
    <property type="entry name" value="Flavoprotein-like_sf"/>
</dbReference>
<accession>A0A285KUF5</accession>
<reference evidence="2 3" key="1">
    <citation type="submission" date="2017-09" db="EMBL/GenBank/DDBJ databases">
        <authorList>
            <person name="Ehlers B."/>
            <person name="Leendertz F.H."/>
        </authorList>
    </citation>
    <scope>NUCLEOTIDE SEQUENCE [LARGE SCALE GENOMIC DNA]</scope>
    <source>
        <strain evidence="2 3">CGMCC 4.6857</strain>
    </source>
</reference>
<dbReference type="Proteomes" id="UP000219612">
    <property type="component" value="Unassembled WGS sequence"/>
</dbReference>
<dbReference type="EMBL" id="OBDY01000053">
    <property type="protein sequence ID" value="SNY74851.1"/>
    <property type="molecule type" value="Genomic_DNA"/>
</dbReference>
<protein>
    <submittedName>
        <fullName evidence="2">Multimeric flavodoxin WrbA</fullName>
    </submittedName>
</protein>
<evidence type="ECO:0000313" key="2">
    <source>
        <dbReference type="EMBL" id="SNY74851.1"/>
    </source>
</evidence>
<dbReference type="OrthoDB" id="8853249at2"/>
<organism evidence="2 3">
    <name type="scientific">Paractinoplanes atraurantiacus</name>
    <dbReference type="NCBI Taxonomy" id="1036182"/>
    <lineage>
        <taxon>Bacteria</taxon>
        <taxon>Bacillati</taxon>
        <taxon>Actinomycetota</taxon>
        <taxon>Actinomycetes</taxon>
        <taxon>Micromonosporales</taxon>
        <taxon>Micromonosporaceae</taxon>
        <taxon>Paractinoplanes</taxon>
    </lineage>
</organism>
<dbReference type="AlphaFoldDB" id="A0A285KUF5"/>
<name>A0A285KUF5_9ACTN</name>
<dbReference type="SUPFAM" id="SSF52218">
    <property type="entry name" value="Flavoproteins"/>
    <property type="match status" value="1"/>
</dbReference>
<dbReference type="RefSeq" id="WP_097329224.1">
    <property type="nucleotide sequence ID" value="NZ_OBDY01000053.1"/>
</dbReference>
<proteinExistence type="predicted"/>